<evidence type="ECO:0000313" key="1">
    <source>
        <dbReference type="EMBL" id="RDV80417.1"/>
    </source>
</evidence>
<protein>
    <submittedName>
        <fullName evidence="1">Uncharacterized protein</fullName>
    </submittedName>
</protein>
<dbReference type="AlphaFoldDB" id="A0A3D8P0N6"/>
<dbReference type="Proteomes" id="UP000256329">
    <property type="component" value="Unassembled WGS sequence"/>
</dbReference>
<reference evidence="1 2" key="1">
    <citation type="submission" date="2018-08" db="EMBL/GenBank/DDBJ databases">
        <title>Form III RuBisCO-mediated autotrophy in Thermodesulfobium bacteria.</title>
        <authorList>
            <person name="Toshchakov S.V."/>
            <person name="Kublanov I.V."/>
            <person name="Frolov E."/>
            <person name="Bonch-Osmolovskaya E.A."/>
            <person name="Tourova T.P."/>
            <person name="Chernych N.A."/>
            <person name="Lebedinsky A.V."/>
        </authorList>
    </citation>
    <scope>NUCLEOTIDE SEQUENCE [LARGE SCALE GENOMIC DNA]</scope>
    <source>
        <strain evidence="1 2">SR</strain>
    </source>
</reference>
<name>A0A3D8P0N6_9THEO</name>
<sequence length="107" mass="12356">MHQGVIPLLDKVIKEAESLLGMSTENVLREGLKKLLSSKVEENNEVIENLRKKYGVSNYQELEEKIREGELPGHPAWEDVILWEELSRHNEALRRLIRQLEAGRVVS</sequence>
<gene>
    <name evidence="1" type="ORF">DXX99_10870</name>
</gene>
<dbReference type="EMBL" id="QSLN01000040">
    <property type="protein sequence ID" value="RDV80417.1"/>
    <property type="molecule type" value="Genomic_DNA"/>
</dbReference>
<comment type="caution">
    <text evidence="1">The sequence shown here is derived from an EMBL/GenBank/DDBJ whole genome shotgun (WGS) entry which is preliminary data.</text>
</comment>
<proteinExistence type="predicted"/>
<evidence type="ECO:0000313" key="2">
    <source>
        <dbReference type="Proteomes" id="UP000256329"/>
    </source>
</evidence>
<accession>A0A3D8P0N6</accession>
<keyword evidence="2" id="KW-1185">Reference proteome</keyword>
<organism evidence="1 2">
    <name type="scientific">Ammonifex thiophilus</name>
    <dbReference type="NCBI Taxonomy" id="444093"/>
    <lineage>
        <taxon>Bacteria</taxon>
        <taxon>Bacillati</taxon>
        <taxon>Bacillota</taxon>
        <taxon>Clostridia</taxon>
        <taxon>Thermoanaerobacterales</taxon>
        <taxon>Thermoanaerobacteraceae</taxon>
        <taxon>Ammonifex</taxon>
    </lineage>
</organism>